<sequence>MTFPRLFALVRDVLGAWRDWIRGRTAPDVGKRIRQCSIIVDFSFHGKSTRDGLQDRLALRAKANRRLAVALGIDNSLTTADLGVHRAYMKTATAYVRTMNRPQTWPQSVSSATAVLATETENEASSVLLAPLVRRFCLTMVMKTLLGPACGQMDTNDVATVCNEINKHHRNGHIELFRDKKTCLTIYVVILSWSYL</sequence>
<keyword evidence="2" id="KW-1185">Reference proteome</keyword>
<protein>
    <submittedName>
        <fullName evidence="1">Uncharacterized protein</fullName>
    </submittedName>
</protein>
<evidence type="ECO:0000313" key="2">
    <source>
        <dbReference type="Proteomes" id="UP000031575"/>
    </source>
</evidence>
<dbReference type="HOGENOM" id="CLU_1391030_0_0_1"/>
<dbReference type="Proteomes" id="UP000031575">
    <property type="component" value="Unassembled WGS sequence"/>
</dbReference>
<gene>
    <name evidence="1" type="ORF">SPBR_09009</name>
</gene>
<dbReference type="VEuPathDB" id="FungiDB:SPBR_09009"/>
<dbReference type="AlphaFoldDB" id="A0A0C2IP95"/>
<dbReference type="RefSeq" id="XP_040616755.1">
    <property type="nucleotide sequence ID" value="XM_040767135.1"/>
</dbReference>
<dbReference type="OrthoDB" id="10029320at2759"/>
<organism evidence="1 2">
    <name type="scientific">Sporothrix brasiliensis 5110</name>
    <dbReference type="NCBI Taxonomy" id="1398154"/>
    <lineage>
        <taxon>Eukaryota</taxon>
        <taxon>Fungi</taxon>
        <taxon>Dikarya</taxon>
        <taxon>Ascomycota</taxon>
        <taxon>Pezizomycotina</taxon>
        <taxon>Sordariomycetes</taxon>
        <taxon>Sordariomycetidae</taxon>
        <taxon>Ophiostomatales</taxon>
        <taxon>Ophiostomataceae</taxon>
        <taxon>Sporothrix</taxon>
    </lineage>
</organism>
<comment type="caution">
    <text evidence="1">The sequence shown here is derived from an EMBL/GenBank/DDBJ whole genome shotgun (WGS) entry which is preliminary data.</text>
</comment>
<evidence type="ECO:0000313" key="1">
    <source>
        <dbReference type="EMBL" id="KIH88745.1"/>
    </source>
</evidence>
<proteinExistence type="predicted"/>
<reference evidence="1 2" key="1">
    <citation type="journal article" date="2014" name="BMC Genomics">
        <title>Comparative genomics of the major fungal agents of human and animal Sporotrichosis: Sporothrix schenckii and Sporothrix brasiliensis.</title>
        <authorList>
            <person name="Teixeira M.M."/>
            <person name="de Almeida L.G."/>
            <person name="Kubitschek-Barreira P."/>
            <person name="Alves F.L."/>
            <person name="Kioshima E.S."/>
            <person name="Abadio A.K."/>
            <person name="Fernandes L."/>
            <person name="Derengowski L.S."/>
            <person name="Ferreira K.S."/>
            <person name="Souza R.C."/>
            <person name="Ruiz J.C."/>
            <person name="de Andrade N.C."/>
            <person name="Paes H.C."/>
            <person name="Nicola A.M."/>
            <person name="Albuquerque P."/>
            <person name="Gerber A.L."/>
            <person name="Martins V.P."/>
            <person name="Peconick L.D."/>
            <person name="Neto A.V."/>
            <person name="Chaucanez C.B."/>
            <person name="Silva P.A."/>
            <person name="Cunha O.L."/>
            <person name="de Oliveira F.F."/>
            <person name="dos Santos T.C."/>
            <person name="Barros A.L."/>
            <person name="Soares M.A."/>
            <person name="de Oliveira L.M."/>
            <person name="Marini M.M."/>
            <person name="Villalobos-Duno H."/>
            <person name="Cunha M.M."/>
            <person name="de Hoog S."/>
            <person name="da Silveira J.F."/>
            <person name="Henrissat B."/>
            <person name="Nino-Vega G.A."/>
            <person name="Cisalpino P.S."/>
            <person name="Mora-Montes H.M."/>
            <person name="Almeida S.R."/>
            <person name="Stajich J.E."/>
            <person name="Lopes-Bezerra L.M."/>
            <person name="Vasconcelos A.T."/>
            <person name="Felipe M.S."/>
        </authorList>
    </citation>
    <scope>NUCLEOTIDE SEQUENCE [LARGE SCALE GENOMIC DNA]</scope>
    <source>
        <strain evidence="1 2">5110</strain>
    </source>
</reference>
<name>A0A0C2IP95_9PEZI</name>
<dbReference type="GeneID" id="63682056"/>
<accession>A0A0C2IP95</accession>
<dbReference type="EMBL" id="AWTV01000009">
    <property type="protein sequence ID" value="KIH88745.1"/>
    <property type="molecule type" value="Genomic_DNA"/>
</dbReference>